<keyword evidence="1" id="KW-0677">Repeat</keyword>
<evidence type="ECO:0000256" key="1">
    <source>
        <dbReference type="ARBA" id="ARBA00022737"/>
    </source>
</evidence>
<protein>
    <recommendedName>
        <fullName evidence="6">Ankyrin repeat protein</fullName>
    </recommendedName>
</protein>
<proteinExistence type="predicted"/>
<evidence type="ECO:0008006" key="6">
    <source>
        <dbReference type="Google" id="ProtNLM"/>
    </source>
</evidence>
<dbReference type="SMART" id="SM00248">
    <property type="entry name" value="ANK"/>
    <property type="match status" value="3"/>
</dbReference>
<dbReference type="AlphaFoldDB" id="A0A7S3SY83"/>
<dbReference type="Gene3D" id="1.25.40.20">
    <property type="entry name" value="Ankyrin repeat-containing domain"/>
    <property type="match status" value="2"/>
</dbReference>
<feature type="repeat" description="ANK" evidence="3">
    <location>
        <begin position="29"/>
        <end position="61"/>
    </location>
</feature>
<evidence type="ECO:0000256" key="2">
    <source>
        <dbReference type="ARBA" id="ARBA00023043"/>
    </source>
</evidence>
<gene>
    <name evidence="5" type="ORF">EHUX00137_LOCUS29083</name>
</gene>
<organism evidence="5">
    <name type="scientific">Emiliania huxleyi</name>
    <name type="common">Coccolithophore</name>
    <name type="synonym">Pontosphaera huxleyi</name>
    <dbReference type="NCBI Taxonomy" id="2903"/>
    <lineage>
        <taxon>Eukaryota</taxon>
        <taxon>Haptista</taxon>
        <taxon>Haptophyta</taxon>
        <taxon>Prymnesiophyceae</taxon>
        <taxon>Isochrysidales</taxon>
        <taxon>Noelaerhabdaceae</taxon>
        <taxon>Emiliania</taxon>
    </lineage>
</organism>
<feature type="region of interest" description="Disordered" evidence="4">
    <location>
        <begin position="200"/>
        <end position="227"/>
    </location>
</feature>
<evidence type="ECO:0000256" key="4">
    <source>
        <dbReference type="SAM" id="MobiDB-lite"/>
    </source>
</evidence>
<evidence type="ECO:0000313" key="5">
    <source>
        <dbReference type="EMBL" id="CAE0568566.1"/>
    </source>
</evidence>
<dbReference type="PANTHER" id="PTHR24198:SF165">
    <property type="entry name" value="ANKYRIN REPEAT-CONTAINING PROTEIN-RELATED"/>
    <property type="match status" value="1"/>
</dbReference>
<dbReference type="PROSITE" id="PS50088">
    <property type="entry name" value="ANK_REPEAT"/>
    <property type="match status" value="1"/>
</dbReference>
<dbReference type="Pfam" id="PF12796">
    <property type="entry name" value="Ank_2"/>
    <property type="match status" value="1"/>
</dbReference>
<accession>A0A7S3SY83</accession>
<dbReference type="PANTHER" id="PTHR24198">
    <property type="entry name" value="ANKYRIN REPEAT AND PROTEIN KINASE DOMAIN-CONTAINING PROTEIN"/>
    <property type="match status" value="1"/>
</dbReference>
<keyword evidence="2 3" id="KW-0040">ANK repeat</keyword>
<reference evidence="5" key="1">
    <citation type="submission" date="2021-01" db="EMBL/GenBank/DDBJ databases">
        <authorList>
            <person name="Corre E."/>
            <person name="Pelletier E."/>
            <person name="Niang G."/>
            <person name="Scheremetjew M."/>
            <person name="Finn R."/>
            <person name="Kale V."/>
            <person name="Holt S."/>
            <person name="Cochrane G."/>
            <person name="Meng A."/>
            <person name="Brown T."/>
            <person name="Cohen L."/>
        </authorList>
    </citation>
    <scope>NUCLEOTIDE SEQUENCE</scope>
    <source>
        <strain evidence="5">379</strain>
    </source>
</reference>
<evidence type="ECO:0000256" key="3">
    <source>
        <dbReference type="PROSITE-ProRule" id="PRU00023"/>
    </source>
</evidence>
<sequence length="227" mass="24135">MWSASYGHGHVARWLLEDVGVDIDARNKAGRTALMFAAKYGQLELASLLLEAGADVSLRMKDDSSAFDWAVLGGHQPTMELLAGRVDLAAVNRFGCAAVQWAAAAGNVETLRWLQRRGVDLGHVNAANHGAVVKAAWKGHDDALRWLLLAADGPRLTGQLVLRDKEGRSVDEMAAMNGMEATARWLAPLVLQADAEGRRVADPACASAEDSGGEPPGRGATSQWSDG</sequence>
<name>A0A7S3SY83_EMIHU</name>
<dbReference type="EMBL" id="HBIR01037237">
    <property type="protein sequence ID" value="CAE0568566.1"/>
    <property type="molecule type" value="Transcribed_RNA"/>
</dbReference>
<dbReference type="PROSITE" id="PS50297">
    <property type="entry name" value="ANK_REP_REGION"/>
    <property type="match status" value="1"/>
</dbReference>
<dbReference type="InterPro" id="IPR002110">
    <property type="entry name" value="Ankyrin_rpt"/>
</dbReference>
<dbReference type="SUPFAM" id="SSF48403">
    <property type="entry name" value="Ankyrin repeat"/>
    <property type="match status" value="1"/>
</dbReference>
<dbReference type="InterPro" id="IPR036770">
    <property type="entry name" value="Ankyrin_rpt-contain_sf"/>
</dbReference>